<organism evidence="1 2">
    <name type="scientific">Armillaria gallica</name>
    <name type="common">Bulbous honey fungus</name>
    <name type="synonym">Armillaria bulbosa</name>
    <dbReference type="NCBI Taxonomy" id="47427"/>
    <lineage>
        <taxon>Eukaryota</taxon>
        <taxon>Fungi</taxon>
        <taxon>Dikarya</taxon>
        <taxon>Basidiomycota</taxon>
        <taxon>Agaricomycotina</taxon>
        <taxon>Agaricomycetes</taxon>
        <taxon>Agaricomycetidae</taxon>
        <taxon>Agaricales</taxon>
        <taxon>Marasmiineae</taxon>
        <taxon>Physalacriaceae</taxon>
        <taxon>Armillaria</taxon>
    </lineage>
</organism>
<reference evidence="2" key="1">
    <citation type="journal article" date="2017" name="Nat. Ecol. Evol.">
        <title>Genome expansion and lineage-specific genetic innovations in the forest pathogenic fungi Armillaria.</title>
        <authorList>
            <person name="Sipos G."/>
            <person name="Prasanna A.N."/>
            <person name="Walter M.C."/>
            <person name="O'Connor E."/>
            <person name="Balint B."/>
            <person name="Krizsan K."/>
            <person name="Kiss B."/>
            <person name="Hess J."/>
            <person name="Varga T."/>
            <person name="Slot J."/>
            <person name="Riley R."/>
            <person name="Boka B."/>
            <person name="Rigling D."/>
            <person name="Barry K."/>
            <person name="Lee J."/>
            <person name="Mihaltcheva S."/>
            <person name="LaButti K."/>
            <person name="Lipzen A."/>
            <person name="Waldron R."/>
            <person name="Moloney N.M."/>
            <person name="Sperisen C."/>
            <person name="Kredics L."/>
            <person name="Vagvoelgyi C."/>
            <person name="Patrignani A."/>
            <person name="Fitzpatrick D."/>
            <person name="Nagy I."/>
            <person name="Doyle S."/>
            <person name="Anderson J.B."/>
            <person name="Grigoriev I.V."/>
            <person name="Gueldener U."/>
            <person name="Muensterkoetter M."/>
            <person name="Nagy L.G."/>
        </authorList>
    </citation>
    <scope>NUCLEOTIDE SEQUENCE [LARGE SCALE GENOMIC DNA]</scope>
    <source>
        <strain evidence="2">Ar21-2</strain>
    </source>
</reference>
<accession>A0A2H3CNC0</accession>
<keyword evidence="2" id="KW-1185">Reference proteome</keyword>
<dbReference type="Proteomes" id="UP000217790">
    <property type="component" value="Unassembled WGS sequence"/>
</dbReference>
<proteinExistence type="predicted"/>
<dbReference type="OrthoDB" id="3031447at2759"/>
<sequence length="335" mass="37959">MSQYFVTDVNGNIPCAYTICHNPHLQAFHIPDIINPPSLLSYQERVDASLASQPLSLMDLATIDAKLKEMKLPIVFDIKHSWRIFGSSLDSAEGLWMFDLSDKKQLELARCHNVGMTFKTGWIMDIKIDIEDTITCINFIMAHTSIVPGTPLPHYVNTELLASPLQSTEQAHNLHALAFIAMGELLTFINHWRVTMGSLAYQSIKNGCPTYLLNLRSADDSNDDTGEILAAKDMPTLIHFLNNFQDANSTLQPVKQFIHGMMPMYIPPHSLVFLDIDGWRLIPLTQCLWLVMRWIYEAVMLPYLSPNGCHIVKFKYQHLLQFIEGSQAGKEAQNK</sequence>
<evidence type="ECO:0000313" key="1">
    <source>
        <dbReference type="EMBL" id="PBK84515.1"/>
    </source>
</evidence>
<dbReference type="EMBL" id="KZ293697">
    <property type="protein sequence ID" value="PBK84515.1"/>
    <property type="molecule type" value="Genomic_DNA"/>
</dbReference>
<dbReference type="InParanoid" id="A0A2H3CNC0"/>
<protein>
    <submittedName>
        <fullName evidence="1">Uncharacterized protein</fullName>
    </submittedName>
</protein>
<name>A0A2H3CNC0_ARMGA</name>
<evidence type="ECO:0000313" key="2">
    <source>
        <dbReference type="Proteomes" id="UP000217790"/>
    </source>
</evidence>
<gene>
    <name evidence="1" type="ORF">ARMGADRAFT_1037013</name>
</gene>
<dbReference type="AlphaFoldDB" id="A0A2H3CNC0"/>